<keyword evidence="4" id="KW-0732">Signal</keyword>
<dbReference type="EMBL" id="VSSQ01000645">
    <property type="protein sequence ID" value="MPL99075.1"/>
    <property type="molecule type" value="Genomic_DNA"/>
</dbReference>
<evidence type="ECO:0000256" key="1">
    <source>
        <dbReference type="ARBA" id="ARBA00010491"/>
    </source>
</evidence>
<evidence type="ECO:0000256" key="2">
    <source>
        <dbReference type="ARBA" id="ARBA00022438"/>
    </source>
</evidence>
<dbReference type="InterPro" id="IPR019500">
    <property type="entry name" value="Pep_S46"/>
</dbReference>
<reference evidence="6" key="1">
    <citation type="submission" date="2019-08" db="EMBL/GenBank/DDBJ databases">
        <authorList>
            <person name="Kucharzyk K."/>
            <person name="Murdoch R.W."/>
            <person name="Higgins S."/>
            <person name="Loffler F."/>
        </authorList>
    </citation>
    <scope>NUCLEOTIDE SEQUENCE</scope>
</reference>
<dbReference type="InterPro" id="IPR043504">
    <property type="entry name" value="Peptidase_S1_PA_chymotrypsin"/>
</dbReference>
<comment type="similarity">
    <text evidence="1">Belongs to the peptidase S46 family.</text>
</comment>
<evidence type="ECO:0000256" key="4">
    <source>
        <dbReference type="ARBA" id="ARBA00022729"/>
    </source>
</evidence>
<dbReference type="PANTHER" id="PTHR38469:SF1">
    <property type="entry name" value="PERIPLASMIC PEPTIDASE SUBFAMILY S1B"/>
    <property type="match status" value="1"/>
</dbReference>
<proteinExistence type="inferred from homology"/>
<evidence type="ECO:0000313" key="6">
    <source>
        <dbReference type="EMBL" id="MPL99075.1"/>
    </source>
</evidence>
<dbReference type="AlphaFoldDB" id="A0A644W5L7"/>
<protein>
    <submittedName>
        <fullName evidence="6">Asp/Glu-specific dipeptidyl-peptidase</fullName>
        <ecNumber evidence="6">3.4.14.-</ecNumber>
    </submittedName>
</protein>
<dbReference type="Pfam" id="PF10459">
    <property type="entry name" value="Peptidase_S46"/>
    <property type="match status" value="1"/>
</dbReference>
<dbReference type="SUPFAM" id="SSF50494">
    <property type="entry name" value="Trypsin-like serine proteases"/>
    <property type="match status" value="1"/>
</dbReference>
<dbReference type="PANTHER" id="PTHR38469">
    <property type="entry name" value="PERIPLASMIC PEPTIDASE SUBFAMILY S1B"/>
    <property type="match status" value="1"/>
</dbReference>
<sequence>MFKKRNMMKRKFILGFAIVLLSLPLVTLADEGMWLPMLLQKREADMKQKGMKISAKDIYDVNNSSLKDAVMLFGSGCTGEFVSNEGLLLTNHHCGYSFIVRHSTIERDYLTNGFWAMSKEEELPCPGLTITQLVYMEDVTQKVLEGISNSTSEKEREKMIEKNIKEISKKATENTNYEAVVKPFYYGNQYFLYVNEVFTDVRLVGAPPSNIGKFGGDTDNWMWPRHTGDFSIFRVYADKNNKPAKYSKDNVPFKPKKSLNISLKGVEEGDFTFVFGYPGTTKQFLTSFAVDRVANFEDPARIKLRDARLKIYNAAMNESSAQRLRYAAGVAGIANGWKKWIGEVKGINRLNAAQKKREFEKEFNIWANVTSERKEEYGGLIDNFKSLYNEGADLEMAYLYLGEAVLASDLMKNGRSVLSIIQKAKQDTLSKDEVQKEADVLLEKMQKYFANDYEKHKMVDRSIFVELMNIYYNDFAKNNYPWMQEKINSNYDNDARKYFGSVYDKSFLSNPKQAEKYLKRFKMSKVLSDPAMEILSAIWGSVVDEDMNKLFEIDSKIDSLYRLYVKGIMEMQSSKEFYPDANLTLRVAYGNVKPYNPRDGVNYQAYTTLKGIMEKENPEIYDYVVEKRLKELYTKEDYGRYANSKGEMPVAFIASNHTTGGNSGSPVMDANGNLIGINFDRNWEGTMSDIIYDPDQCRNISIDIRYCLFIIDKFAGAKNIIDELNIVE</sequence>
<dbReference type="GO" id="GO:0070009">
    <property type="term" value="F:serine-type aminopeptidase activity"/>
    <property type="evidence" value="ECO:0007669"/>
    <property type="project" value="InterPro"/>
</dbReference>
<dbReference type="InterPro" id="IPR009003">
    <property type="entry name" value="Peptidase_S1_PA"/>
</dbReference>
<gene>
    <name evidence="6" type="ORF">SDC9_45290</name>
</gene>
<dbReference type="GO" id="GO:0008239">
    <property type="term" value="F:dipeptidyl-peptidase activity"/>
    <property type="evidence" value="ECO:0007669"/>
    <property type="project" value="InterPro"/>
</dbReference>
<keyword evidence="2" id="KW-0031">Aminopeptidase</keyword>
<keyword evidence="3" id="KW-0645">Protease</keyword>
<keyword evidence="5 6" id="KW-0378">Hydrolase</keyword>
<name>A0A644W5L7_9ZZZZ</name>
<organism evidence="6">
    <name type="scientific">bioreactor metagenome</name>
    <dbReference type="NCBI Taxonomy" id="1076179"/>
    <lineage>
        <taxon>unclassified sequences</taxon>
        <taxon>metagenomes</taxon>
        <taxon>ecological metagenomes</taxon>
    </lineage>
</organism>
<evidence type="ECO:0000256" key="3">
    <source>
        <dbReference type="ARBA" id="ARBA00022670"/>
    </source>
</evidence>
<evidence type="ECO:0000256" key="5">
    <source>
        <dbReference type="ARBA" id="ARBA00022801"/>
    </source>
</evidence>
<dbReference type="EC" id="3.4.14.-" evidence="6"/>
<comment type="caution">
    <text evidence="6">The sequence shown here is derived from an EMBL/GenBank/DDBJ whole genome shotgun (WGS) entry which is preliminary data.</text>
</comment>
<accession>A0A644W5L7</accession>
<dbReference type="GO" id="GO:0006508">
    <property type="term" value="P:proteolysis"/>
    <property type="evidence" value="ECO:0007669"/>
    <property type="project" value="UniProtKB-KW"/>
</dbReference>
<dbReference type="Gene3D" id="2.40.10.10">
    <property type="entry name" value="Trypsin-like serine proteases"/>
    <property type="match status" value="1"/>
</dbReference>